<reference evidence="9 10" key="1">
    <citation type="submission" date="2016-10" db="EMBL/GenBank/DDBJ databases">
        <authorList>
            <person name="de Groot N.N."/>
        </authorList>
    </citation>
    <scope>NUCLEOTIDE SEQUENCE [LARGE SCALE GENOMIC DNA]</scope>
    <source>
        <strain evidence="9 10">CGMCC 1.6291</strain>
    </source>
</reference>
<evidence type="ECO:0000256" key="4">
    <source>
        <dbReference type="ARBA" id="ARBA00022692"/>
    </source>
</evidence>
<feature type="short sequence motif" description="TonB C-terminal box" evidence="8">
    <location>
        <begin position="787"/>
        <end position="804"/>
    </location>
</feature>
<dbReference type="InterPro" id="IPR036942">
    <property type="entry name" value="Beta-barrel_TonB_sf"/>
</dbReference>
<dbReference type="InterPro" id="IPR039426">
    <property type="entry name" value="TonB-dep_rcpt-like"/>
</dbReference>
<keyword evidence="5 7" id="KW-0472">Membrane</keyword>
<dbReference type="Gene3D" id="2.40.170.20">
    <property type="entry name" value="TonB-dependent receptor, beta-barrel domain"/>
    <property type="match status" value="1"/>
</dbReference>
<evidence type="ECO:0000256" key="1">
    <source>
        <dbReference type="ARBA" id="ARBA00004571"/>
    </source>
</evidence>
<comment type="subcellular location">
    <subcellularLocation>
        <location evidence="1 7">Cell outer membrane</location>
        <topology evidence="1 7">Multi-pass membrane protein</topology>
    </subcellularLocation>
</comment>
<keyword evidence="4 7" id="KW-0812">Transmembrane</keyword>
<dbReference type="Proteomes" id="UP000199657">
    <property type="component" value="Unassembled WGS sequence"/>
</dbReference>
<dbReference type="EMBL" id="FOEG01000005">
    <property type="protein sequence ID" value="SEO96265.1"/>
    <property type="molecule type" value="Genomic_DNA"/>
</dbReference>
<evidence type="ECO:0000256" key="3">
    <source>
        <dbReference type="ARBA" id="ARBA00022452"/>
    </source>
</evidence>
<keyword evidence="10" id="KW-1185">Reference proteome</keyword>
<evidence type="ECO:0000256" key="2">
    <source>
        <dbReference type="ARBA" id="ARBA00022448"/>
    </source>
</evidence>
<name>A0A1H8TZH2_9GAMM</name>
<sequence>MSHAGGDETQMLAPLLVQPLRDTPVSGVESGEGRFRFDRDAIDRYGGADGSLDGVFRQIPGVQFGESALEPESASDLRPESISISGGRFYENRLLLDGLNVGSRLDPAASSATGVDALPGHEQGWFVDSDLIGEVRVFDSNAPAEYGRFTGGVVDLDTRRAGVEPEGSLFYSTTRSDWVRYHTVSGAWDPDGDTPPPAPREQPDFRRERAAFNYSAPVGETSGVVAGASIARSRTPQVTLGESRSERQENINLLGKFSTAVGERGYLDLSATYAPFRNETFLTDVRDSDFTTTGGGYGVNASLDYAGAGLDQEWKLGATYSENSRSAPNGYFNSRNTASRSWGREADVGNSREGGYGDLESHQAAMTAGWRGTTSTFRRGRLAYRHRIGVDASHQRYRFNRPDPLLRHTTAVENTDVQCRGITRDCVQGEQYFAVRQVHPADDVEVGVNEFAAFGETTFDYRRLSLTLGLRYDHDDFLDNQDIAYRSRAVLDVFGTGRTKVRAGLNRYYGAPLLTYRLREARRPYFTEQRGTSRNVVQDWSRDVGQGRIRYRFEDLSTPYSDERVLGIEQALLGGRLRAQVLQRDNRDEFAQTTTETQPDGFRYRIMNNDGRSRHREISAAWYAEYGRTAVSLSASYSETETSNANYDDPLNDTGGSEFVLLDGERLQFRDLEILRSDFARPVVANLHVAREIGSRVTAGVNVRYRGSQDVIARTGATAPGETIELDSGEVIREDLDVYRKTRRPATFLTGINLDYHQPLQGRHSLTLEAEITNLFNSRTHTVASGESGVEMGRFFWVGARYGF</sequence>
<dbReference type="AlphaFoldDB" id="A0A1H8TZH2"/>
<proteinExistence type="inferred from homology"/>
<keyword evidence="2 7" id="KW-0813">Transport</keyword>
<keyword evidence="6 7" id="KW-0998">Cell outer membrane</keyword>
<dbReference type="PROSITE" id="PS01156">
    <property type="entry name" value="TONB_DEPENDENT_REC_2"/>
    <property type="match status" value="1"/>
</dbReference>
<keyword evidence="3 7" id="KW-1134">Transmembrane beta strand</keyword>
<protein>
    <submittedName>
        <fullName evidence="9">Outer membrane receptor proteins, mostly Fe transport</fullName>
    </submittedName>
</protein>
<organism evidence="9 10">
    <name type="scientific">Aquisalimonas asiatica</name>
    <dbReference type="NCBI Taxonomy" id="406100"/>
    <lineage>
        <taxon>Bacteria</taxon>
        <taxon>Pseudomonadati</taxon>
        <taxon>Pseudomonadota</taxon>
        <taxon>Gammaproteobacteria</taxon>
        <taxon>Chromatiales</taxon>
        <taxon>Ectothiorhodospiraceae</taxon>
        <taxon>Aquisalimonas</taxon>
    </lineage>
</organism>
<dbReference type="InterPro" id="IPR010917">
    <property type="entry name" value="TonB_rcpt_CS"/>
</dbReference>
<dbReference type="RefSeq" id="WP_091644229.1">
    <property type="nucleotide sequence ID" value="NZ_FOEG01000005.1"/>
</dbReference>
<dbReference type="GO" id="GO:0009279">
    <property type="term" value="C:cell outer membrane"/>
    <property type="evidence" value="ECO:0007669"/>
    <property type="project" value="UniProtKB-SubCell"/>
</dbReference>
<dbReference type="SUPFAM" id="SSF56935">
    <property type="entry name" value="Porins"/>
    <property type="match status" value="1"/>
</dbReference>
<dbReference type="OrthoDB" id="9766643at2"/>
<accession>A0A1H8TZH2</accession>
<keyword evidence="9" id="KW-0675">Receptor</keyword>
<dbReference type="PROSITE" id="PS52016">
    <property type="entry name" value="TONB_DEPENDENT_REC_3"/>
    <property type="match status" value="1"/>
</dbReference>
<evidence type="ECO:0000256" key="6">
    <source>
        <dbReference type="ARBA" id="ARBA00023237"/>
    </source>
</evidence>
<comment type="similarity">
    <text evidence="7">Belongs to the TonB-dependent receptor family.</text>
</comment>
<evidence type="ECO:0000256" key="5">
    <source>
        <dbReference type="ARBA" id="ARBA00023136"/>
    </source>
</evidence>
<evidence type="ECO:0000256" key="7">
    <source>
        <dbReference type="PROSITE-ProRule" id="PRU01360"/>
    </source>
</evidence>
<evidence type="ECO:0000313" key="9">
    <source>
        <dbReference type="EMBL" id="SEO96265.1"/>
    </source>
</evidence>
<dbReference type="STRING" id="406100.SAMN04488052_10555"/>
<gene>
    <name evidence="9" type="ORF">SAMN04488052_10555</name>
</gene>
<evidence type="ECO:0000313" key="10">
    <source>
        <dbReference type="Proteomes" id="UP000199657"/>
    </source>
</evidence>
<evidence type="ECO:0000256" key="8">
    <source>
        <dbReference type="PROSITE-ProRule" id="PRU10144"/>
    </source>
</evidence>